<comment type="caution">
    <text evidence="2">The sequence shown here is derived from an EMBL/GenBank/DDBJ whole genome shotgun (WGS) entry which is preliminary data.</text>
</comment>
<keyword evidence="3" id="KW-1185">Reference proteome</keyword>
<accession>A0A7W6G5K8</accession>
<dbReference type="EMBL" id="JACIDX010000004">
    <property type="protein sequence ID" value="MBB3954343.1"/>
    <property type="molecule type" value="Genomic_DNA"/>
</dbReference>
<feature type="chain" id="PRO_5030928563" evidence="1">
    <location>
        <begin position="21"/>
        <end position="96"/>
    </location>
</feature>
<evidence type="ECO:0000256" key="1">
    <source>
        <dbReference type="SAM" id="SignalP"/>
    </source>
</evidence>
<name>A0A7W6G5K8_9SPHN</name>
<proteinExistence type="predicted"/>
<dbReference type="Proteomes" id="UP000548867">
    <property type="component" value="Unassembled WGS sequence"/>
</dbReference>
<gene>
    <name evidence="2" type="ORF">GGR38_001270</name>
</gene>
<dbReference type="AlphaFoldDB" id="A0A7W6G5K8"/>
<protein>
    <submittedName>
        <fullName evidence="2">Uncharacterized protein</fullName>
    </submittedName>
</protein>
<sequence length="96" mass="10454">MIKTVIAAAAFALLPTVAFAEEAPKQSFTYQGVTYTYTSEVQNGVKVLKGSAYNGKVPFELKVTKNGVSGTFNRAPVNFDMHEVQHLDNKDVVEGQ</sequence>
<organism evidence="2 3">
    <name type="scientific">Novosphingobium sediminicola</name>
    <dbReference type="NCBI Taxonomy" id="563162"/>
    <lineage>
        <taxon>Bacteria</taxon>
        <taxon>Pseudomonadati</taxon>
        <taxon>Pseudomonadota</taxon>
        <taxon>Alphaproteobacteria</taxon>
        <taxon>Sphingomonadales</taxon>
        <taxon>Sphingomonadaceae</taxon>
        <taxon>Novosphingobium</taxon>
    </lineage>
</organism>
<keyword evidence="1" id="KW-0732">Signal</keyword>
<reference evidence="2 3" key="1">
    <citation type="submission" date="2020-08" db="EMBL/GenBank/DDBJ databases">
        <title>Genomic Encyclopedia of Type Strains, Phase IV (KMG-IV): sequencing the most valuable type-strain genomes for metagenomic binning, comparative biology and taxonomic classification.</title>
        <authorList>
            <person name="Goeker M."/>
        </authorList>
    </citation>
    <scope>NUCLEOTIDE SEQUENCE [LARGE SCALE GENOMIC DNA]</scope>
    <source>
        <strain evidence="2 3">DSM 27057</strain>
    </source>
</reference>
<dbReference type="RefSeq" id="WP_168603106.1">
    <property type="nucleotide sequence ID" value="NZ_JACIDX010000004.1"/>
</dbReference>
<evidence type="ECO:0000313" key="3">
    <source>
        <dbReference type="Proteomes" id="UP000548867"/>
    </source>
</evidence>
<feature type="signal peptide" evidence="1">
    <location>
        <begin position="1"/>
        <end position="20"/>
    </location>
</feature>
<evidence type="ECO:0000313" key="2">
    <source>
        <dbReference type="EMBL" id="MBB3954343.1"/>
    </source>
</evidence>